<keyword evidence="8" id="KW-1185">Reference proteome</keyword>
<evidence type="ECO:0000256" key="4">
    <source>
        <dbReference type="ARBA" id="ARBA00023172"/>
    </source>
</evidence>
<dbReference type="GO" id="GO:0006313">
    <property type="term" value="P:DNA transposition"/>
    <property type="evidence" value="ECO:0007669"/>
    <property type="project" value="InterPro"/>
</dbReference>
<keyword evidence="2" id="KW-0815">Transposition</keyword>
<evidence type="ECO:0008006" key="9">
    <source>
        <dbReference type="Google" id="ProtNLM"/>
    </source>
</evidence>
<dbReference type="AlphaFoldDB" id="A0A081MYP0"/>
<comment type="similarity">
    <text evidence="1">Belongs to the transposase 7 family.</text>
</comment>
<dbReference type="RefSeq" id="WP_034879877.1">
    <property type="nucleotide sequence ID" value="NZ_JOKG01000008.1"/>
</dbReference>
<reference evidence="7 8" key="1">
    <citation type="submission" date="2014-06" db="EMBL/GenBank/DDBJ databases">
        <title>Whole Genome Sequences of Three Symbiotic Endozoicomonas Bacteria.</title>
        <authorList>
            <person name="Neave M.J."/>
            <person name="Apprill A."/>
            <person name="Voolstra C.R."/>
        </authorList>
    </citation>
    <scope>NUCLEOTIDE SEQUENCE [LARGE SCALE GENOMIC DNA]</scope>
    <source>
        <strain evidence="7 8">LMG 24815</strain>
    </source>
</reference>
<evidence type="ECO:0000256" key="1">
    <source>
        <dbReference type="ARBA" id="ARBA00009402"/>
    </source>
</evidence>
<accession>A0A081MYP0</accession>
<evidence type="ECO:0000259" key="6">
    <source>
        <dbReference type="Pfam" id="PF13700"/>
    </source>
</evidence>
<dbReference type="InterPro" id="IPR047653">
    <property type="entry name" value="Tn3-like_transpos"/>
</dbReference>
<dbReference type="InterPro" id="IPR002513">
    <property type="entry name" value="Tn3_Tnp_DDE_dom"/>
</dbReference>
<dbReference type="NCBIfam" id="NF033527">
    <property type="entry name" value="transpos_Tn3"/>
    <property type="match status" value="1"/>
</dbReference>
<dbReference type="EMBL" id="JOKG01000008">
    <property type="protein sequence ID" value="KEQ11313.1"/>
    <property type="molecule type" value="Genomic_DNA"/>
</dbReference>
<comment type="caution">
    <text evidence="7">The sequence shown here is derived from an EMBL/GenBank/DDBJ whole genome shotgun (WGS) entry which is preliminary data.</text>
</comment>
<gene>
    <name evidence="7" type="ORF">GZ77_25840</name>
</gene>
<proteinExistence type="inferred from homology"/>
<organism evidence="7 8">
    <name type="scientific">Endozoicomonas montiporae</name>
    <dbReference type="NCBI Taxonomy" id="1027273"/>
    <lineage>
        <taxon>Bacteria</taxon>
        <taxon>Pseudomonadati</taxon>
        <taxon>Pseudomonadota</taxon>
        <taxon>Gammaproteobacteria</taxon>
        <taxon>Oceanospirillales</taxon>
        <taxon>Endozoicomonadaceae</taxon>
        <taxon>Endozoicomonas</taxon>
    </lineage>
</organism>
<protein>
    <recommendedName>
        <fullName evidence="9">Transposase</fullName>
    </recommendedName>
</protein>
<evidence type="ECO:0000313" key="8">
    <source>
        <dbReference type="Proteomes" id="UP000028006"/>
    </source>
</evidence>
<evidence type="ECO:0000313" key="7">
    <source>
        <dbReference type="EMBL" id="KEQ11313.1"/>
    </source>
</evidence>
<dbReference type="Pfam" id="PF01526">
    <property type="entry name" value="DDE_Tnp_Tn3"/>
    <property type="match status" value="1"/>
</dbReference>
<feature type="domain" description="Tn3 transposase DDE" evidence="5">
    <location>
        <begin position="587"/>
        <end position="973"/>
    </location>
</feature>
<dbReference type="InterPro" id="IPR025296">
    <property type="entry name" value="DUF4158"/>
</dbReference>
<name>A0A081MYP0_9GAMM</name>
<dbReference type="Proteomes" id="UP000028006">
    <property type="component" value="Unassembled WGS sequence"/>
</dbReference>
<keyword evidence="3" id="KW-0238">DNA-binding</keyword>
<dbReference type="GO" id="GO:0004803">
    <property type="term" value="F:transposase activity"/>
    <property type="evidence" value="ECO:0007669"/>
    <property type="project" value="InterPro"/>
</dbReference>
<evidence type="ECO:0000256" key="2">
    <source>
        <dbReference type="ARBA" id="ARBA00022578"/>
    </source>
</evidence>
<evidence type="ECO:0000256" key="3">
    <source>
        <dbReference type="ARBA" id="ARBA00023125"/>
    </source>
</evidence>
<dbReference type="eggNOG" id="COG4644">
    <property type="taxonomic scope" value="Bacteria"/>
</dbReference>
<sequence>MSHEHETAYPRLKSQYSQKELERYHTPDAAEISLARQHTRQPTARLCFLALLKVTQHLGYFALISDVPRSFLRHIASCLGYRQQRIPKAEALENYDRSGARQRHLKVLRSALGIKPFDQSGLALVEATAMRAAVTKEQTTDIINEVLEELVHQYYELPVFSLIETAATKAWKQARLELFTQYRQQLTPAMLHQLDKLMVVENSQDHFSLWQKYRRECSKPTAKVVKEYLTWLSSIKEQSESLPELEDIPVARKKALFHEARSYDAKSMRRLLDDKRYTLTALLVRQRYSSALDDVANIFIRMVRQLHHTGKQNYQEHLLKHTGDTDQLVSRLHKILQAWHTNGVSDTTQVDDLLDNDTEHWISACERYLKLADDNYFPFLLSTYQQKRSQLFNCLELLNLIPTSEDDRLLHALEWINRNRNLRRAEFDDAPECLSDGDWLTEPWRKLVIDQGEKDGKTTWRRNYLELSVFSLIMEALNSGDLCVESGDLYSDYRDKLITWEQYNQYLAEYSQQSSIATDPKEFVKQLKQSLEQAAASADEAFPDCQDVRFENGRLKLSRPESKTPKAKVAEVQHLLNERMPSLSILDLLVEAEHWLDLHNLFSPPSGEKSRMSEPRKRFVATLFCYGCNLGPSQVARSVRGLSRKQIAWLNLGYISEQALDQAITKVINAYNRFQLPKNWGTGERAAADGTRFDVYQQNLFSEYHIRYGSYGGVGYYFVSDTYAALFSRFITCGTYEGVHILDGLMNNKSDIQPNIIHGDTHAQNEPAFGLAYLLGIELMPRIRKLSGVNLYRPDAGVRYEHIDSLFERSINWSLIEQLLPDMLRVALSIKHGTIDPSTILQRLGSGTRKNRLYFAFRELGRAVKTRFLLKYIMDIDLRKTINQVTNKCEEFNDFCKWLMFGGDGVIAENLRHHQQKVLKYNHLVANLTILHNVRNMSEALHSLVRDGIEITPDILADLSPYWRKHINRFGDYRLDTDRPVPKINYNLLISINSTTQKPEAKSY</sequence>
<keyword evidence="4" id="KW-0233">DNA recombination</keyword>
<feature type="domain" description="DUF4158" evidence="6">
    <location>
        <begin position="2"/>
        <end position="168"/>
    </location>
</feature>
<dbReference type="GO" id="GO:0003677">
    <property type="term" value="F:DNA binding"/>
    <property type="evidence" value="ECO:0007669"/>
    <property type="project" value="UniProtKB-KW"/>
</dbReference>
<dbReference type="Pfam" id="PF13700">
    <property type="entry name" value="DUF4158"/>
    <property type="match status" value="1"/>
</dbReference>
<evidence type="ECO:0000259" key="5">
    <source>
        <dbReference type="Pfam" id="PF01526"/>
    </source>
</evidence>